<protein>
    <recommendedName>
        <fullName evidence="3">LysM domain-containing protein</fullName>
    </recommendedName>
</protein>
<dbReference type="AlphaFoldDB" id="A0A1X2G2X2"/>
<evidence type="ECO:0000256" key="2">
    <source>
        <dbReference type="SAM" id="SignalP"/>
    </source>
</evidence>
<name>A0A1X2G2X2_9FUNG</name>
<keyword evidence="2" id="KW-0732">Signal</keyword>
<accession>A0A1X2G2X2</accession>
<dbReference type="InterPro" id="IPR018392">
    <property type="entry name" value="LysM"/>
</dbReference>
<keyword evidence="5" id="KW-1185">Reference proteome</keyword>
<proteinExistence type="predicted"/>
<dbReference type="Pfam" id="PF01476">
    <property type="entry name" value="LysM"/>
    <property type="match status" value="1"/>
</dbReference>
<dbReference type="SUPFAM" id="SSF54106">
    <property type="entry name" value="LysM domain"/>
    <property type="match status" value="1"/>
</dbReference>
<evidence type="ECO:0000259" key="3">
    <source>
        <dbReference type="PROSITE" id="PS51782"/>
    </source>
</evidence>
<organism evidence="4 5">
    <name type="scientific">Hesseltinella vesiculosa</name>
    <dbReference type="NCBI Taxonomy" id="101127"/>
    <lineage>
        <taxon>Eukaryota</taxon>
        <taxon>Fungi</taxon>
        <taxon>Fungi incertae sedis</taxon>
        <taxon>Mucoromycota</taxon>
        <taxon>Mucoromycotina</taxon>
        <taxon>Mucoromycetes</taxon>
        <taxon>Mucorales</taxon>
        <taxon>Cunninghamellaceae</taxon>
        <taxon>Hesseltinella</taxon>
    </lineage>
</organism>
<dbReference type="Gene3D" id="3.10.350.10">
    <property type="entry name" value="LysM domain"/>
    <property type="match status" value="1"/>
</dbReference>
<reference evidence="4 5" key="1">
    <citation type="submission" date="2016-07" db="EMBL/GenBank/DDBJ databases">
        <title>Pervasive Adenine N6-methylation of Active Genes in Fungi.</title>
        <authorList>
            <consortium name="DOE Joint Genome Institute"/>
            <person name="Mondo S.J."/>
            <person name="Dannebaum R.O."/>
            <person name="Kuo R.C."/>
            <person name="Labutti K."/>
            <person name="Haridas S."/>
            <person name="Kuo A."/>
            <person name="Salamov A."/>
            <person name="Ahrendt S.R."/>
            <person name="Lipzen A."/>
            <person name="Sullivan W."/>
            <person name="Andreopoulos W.B."/>
            <person name="Clum A."/>
            <person name="Lindquist E."/>
            <person name="Daum C."/>
            <person name="Ramamoorthy G.K."/>
            <person name="Gryganskyi A."/>
            <person name="Culley D."/>
            <person name="Magnuson J.K."/>
            <person name="James T.Y."/>
            <person name="O'Malley M.A."/>
            <person name="Stajich J.E."/>
            <person name="Spatafora J.W."/>
            <person name="Visel A."/>
            <person name="Grigoriev I.V."/>
        </authorList>
    </citation>
    <scope>NUCLEOTIDE SEQUENCE [LARGE SCALE GENOMIC DNA]</scope>
    <source>
        <strain evidence="4 5">NRRL 3301</strain>
    </source>
</reference>
<dbReference type="STRING" id="101127.A0A1X2G2X2"/>
<evidence type="ECO:0000256" key="1">
    <source>
        <dbReference type="SAM" id="MobiDB-lite"/>
    </source>
</evidence>
<feature type="domain" description="LysM" evidence="3">
    <location>
        <begin position="26"/>
        <end position="70"/>
    </location>
</feature>
<sequence>MVKTTATVLVFLGAWTAYAAPITCQKQYAVQPNDTCATIAQKTGITVQQLMNWNPPGTCDNLNVTQVCVSPPLASTTSTTFTPILTTTTSGGSSGSPTPTGITTSFPPPTTTTTTKSTTTHTPTPTYLPKLTVAVANANNFCLFLPRSPGNKADFGRVDPDAIADSEKTAVSFCTQAGLTSGAKQLPSGFIRTANYQYNTTAGFVQVTGQIDRTKYQLQMNDFGGQYDNHGSGSPPKSMCIGYPYYVQLVEPNLDQYCIRCCAHYQDCNASRSQYGCRRVVPVLSHNV</sequence>
<evidence type="ECO:0000313" key="4">
    <source>
        <dbReference type="EMBL" id="ORX43073.1"/>
    </source>
</evidence>
<dbReference type="Proteomes" id="UP000242146">
    <property type="component" value="Unassembled WGS sequence"/>
</dbReference>
<feature type="region of interest" description="Disordered" evidence="1">
    <location>
        <begin position="85"/>
        <end position="125"/>
    </location>
</feature>
<dbReference type="PROSITE" id="PS51782">
    <property type="entry name" value="LYSM"/>
    <property type="match status" value="1"/>
</dbReference>
<dbReference type="OrthoDB" id="3044029at2759"/>
<gene>
    <name evidence="4" type="ORF">DM01DRAFT_1340847</name>
</gene>
<feature type="signal peptide" evidence="2">
    <location>
        <begin position="1"/>
        <end position="19"/>
    </location>
</feature>
<evidence type="ECO:0000313" key="5">
    <source>
        <dbReference type="Proteomes" id="UP000242146"/>
    </source>
</evidence>
<comment type="caution">
    <text evidence="4">The sequence shown here is derived from an EMBL/GenBank/DDBJ whole genome shotgun (WGS) entry which is preliminary data.</text>
</comment>
<dbReference type="InterPro" id="IPR036779">
    <property type="entry name" value="LysM_dom_sf"/>
</dbReference>
<feature type="chain" id="PRO_5012485107" description="LysM domain-containing protein" evidence="2">
    <location>
        <begin position="20"/>
        <end position="288"/>
    </location>
</feature>
<dbReference type="CDD" id="cd00118">
    <property type="entry name" value="LysM"/>
    <property type="match status" value="1"/>
</dbReference>
<dbReference type="SMART" id="SM00257">
    <property type="entry name" value="LysM"/>
    <property type="match status" value="1"/>
</dbReference>
<dbReference type="EMBL" id="MCGT01000058">
    <property type="protein sequence ID" value="ORX43073.1"/>
    <property type="molecule type" value="Genomic_DNA"/>
</dbReference>